<feature type="region of interest" description="Disordered" evidence="1">
    <location>
        <begin position="34"/>
        <end position="54"/>
    </location>
</feature>
<evidence type="ECO:0000256" key="1">
    <source>
        <dbReference type="SAM" id="MobiDB-lite"/>
    </source>
</evidence>
<protein>
    <submittedName>
        <fullName evidence="2">(pine wood nematode) hypothetical protein</fullName>
    </submittedName>
</protein>
<dbReference type="Proteomes" id="UP000659654">
    <property type="component" value="Unassembled WGS sequence"/>
</dbReference>
<keyword evidence="3" id="KW-1185">Reference proteome</keyword>
<dbReference type="EMBL" id="CAJFCV020000002">
    <property type="protein sequence ID" value="CAG9099572.1"/>
    <property type="molecule type" value="Genomic_DNA"/>
</dbReference>
<sequence length="81" mass="9082">MRSNTLDEVKAGAYNGDGKWLTWLLPQSELQEQVEHVDLGSESSSSSSSDSRTALTSGVGFLIERRECFDFYKFSKVMEDP</sequence>
<dbReference type="AlphaFoldDB" id="A0A811KNJ3"/>
<evidence type="ECO:0000313" key="2">
    <source>
        <dbReference type="EMBL" id="CAD5216435.1"/>
    </source>
</evidence>
<reference evidence="2" key="1">
    <citation type="submission" date="2020-09" db="EMBL/GenBank/DDBJ databases">
        <authorList>
            <person name="Kikuchi T."/>
        </authorList>
    </citation>
    <scope>NUCLEOTIDE SEQUENCE</scope>
    <source>
        <strain evidence="2">Ka4C1</strain>
    </source>
</reference>
<organism evidence="2 3">
    <name type="scientific">Bursaphelenchus xylophilus</name>
    <name type="common">Pinewood nematode worm</name>
    <name type="synonym">Aphelenchoides xylophilus</name>
    <dbReference type="NCBI Taxonomy" id="6326"/>
    <lineage>
        <taxon>Eukaryota</taxon>
        <taxon>Metazoa</taxon>
        <taxon>Ecdysozoa</taxon>
        <taxon>Nematoda</taxon>
        <taxon>Chromadorea</taxon>
        <taxon>Rhabditida</taxon>
        <taxon>Tylenchina</taxon>
        <taxon>Tylenchomorpha</taxon>
        <taxon>Aphelenchoidea</taxon>
        <taxon>Aphelenchoididae</taxon>
        <taxon>Bursaphelenchus</taxon>
    </lineage>
</organism>
<dbReference type="EMBL" id="CAJFDI010000002">
    <property type="protein sequence ID" value="CAD5216435.1"/>
    <property type="molecule type" value="Genomic_DNA"/>
</dbReference>
<gene>
    <name evidence="2" type="ORF">BXYJ_LOCUS4528</name>
</gene>
<dbReference type="Proteomes" id="UP000582659">
    <property type="component" value="Unassembled WGS sequence"/>
</dbReference>
<name>A0A811KNJ3_BURXY</name>
<accession>A0A811KNJ3</accession>
<comment type="caution">
    <text evidence="2">The sequence shown here is derived from an EMBL/GenBank/DDBJ whole genome shotgun (WGS) entry which is preliminary data.</text>
</comment>
<feature type="compositionally biased region" description="Low complexity" evidence="1">
    <location>
        <begin position="41"/>
        <end position="51"/>
    </location>
</feature>
<proteinExistence type="predicted"/>
<evidence type="ECO:0000313" key="3">
    <source>
        <dbReference type="Proteomes" id="UP000659654"/>
    </source>
</evidence>